<sequence>MGFRHISCDVKIASLNLYEHGHLTLPKILDCVGFSERKFYRILNLWRTTDDVVTYKKSHGRSRILHHDDVQYLLRLLKRSPDWFLDKLLELLKTNWFLSVHFTTIHRALERAGLSTKDLKFVADERSEPVRNEFIRQAAQYPPEYLGFLNETSKNDRTAHRRRGRAPKAKRAVKRQEFVRGPRVTAVGLTTARIMTSKVVEGSMKRATYLEFLEYQVVCLHLFP</sequence>
<dbReference type="AlphaFoldDB" id="A0AAD6WSB7"/>
<dbReference type="PANTHER" id="PTHR46564:SF1">
    <property type="entry name" value="TRANSPOSASE"/>
    <property type="match status" value="1"/>
</dbReference>
<comment type="caution">
    <text evidence="1">The sequence shown here is derived from an EMBL/GenBank/DDBJ whole genome shotgun (WGS) entry which is preliminary data.</text>
</comment>
<protein>
    <recommendedName>
        <fullName evidence="3">Transposase</fullName>
    </recommendedName>
</protein>
<dbReference type="InterPro" id="IPR009057">
    <property type="entry name" value="Homeodomain-like_sf"/>
</dbReference>
<evidence type="ECO:0008006" key="3">
    <source>
        <dbReference type="Google" id="ProtNLM"/>
    </source>
</evidence>
<proteinExistence type="predicted"/>
<organism evidence="1 2">
    <name type="scientific">Mycena alexandri</name>
    <dbReference type="NCBI Taxonomy" id="1745969"/>
    <lineage>
        <taxon>Eukaryota</taxon>
        <taxon>Fungi</taxon>
        <taxon>Dikarya</taxon>
        <taxon>Basidiomycota</taxon>
        <taxon>Agaricomycotina</taxon>
        <taxon>Agaricomycetes</taxon>
        <taxon>Agaricomycetidae</taxon>
        <taxon>Agaricales</taxon>
        <taxon>Marasmiineae</taxon>
        <taxon>Mycenaceae</taxon>
        <taxon>Mycena</taxon>
    </lineage>
</organism>
<evidence type="ECO:0000313" key="2">
    <source>
        <dbReference type="Proteomes" id="UP001218188"/>
    </source>
</evidence>
<gene>
    <name evidence="1" type="ORF">C8F04DRAFT_1047940</name>
</gene>
<dbReference type="PANTHER" id="PTHR46564">
    <property type="entry name" value="TRANSPOSASE"/>
    <property type="match status" value="1"/>
</dbReference>
<keyword evidence="2" id="KW-1185">Reference proteome</keyword>
<dbReference type="Proteomes" id="UP001218188">
    <property type="component" value="Unassembled WGS sequence"/>
</dbReference>
<accession>A0AAD6WSB7</accession>
<evidence type="ECO:0000313" key="1">
    <source>
        <dbReference type="EMBL" id="KAJ7023497.1"/>
    </source>
</evidence>
<dbReference type="EMBL" id="JARJCM010000187">
    <property type="protein sequence ID" value="KAJ7023497.1"/>
    <property type="molecule type" value="Genomic_DNA"/>
</dbReference>
<dbReference type="SUPFAM" id="SSF46689">
    <property type="entry name" value="Homeodomain-like"/>
    <property type="match status" value="1"/>
</dbReference>
<reference evidence="1" key="1">
    <citation type="submission" date="2023-03" db="EMBL/GenBank/DDBJ databases">
        <title>Massive genome expansion in bonnet fungi (Mycena s.s.) driven by repeated elements and novel gene families across ecological guilds.</title>
        <authorList>
            <consortium name="Lawrence Berkeley National Laboratory"/>
            <person name="Harder C.B."/>
            <person name="Miyauchi S."/>
            <person name="Viragh M."/>
            <person name="Kuo A."/>
            <person name="Thoen E."/>
            <person name="Andreopoulos B."/>
            <person name="Lu D."/>
            <person name="Skrede I."/>
            <person name="Drula E."/>
            <person name="Henrissat B."/>
            <person name="Morin E."/>
            <person name="Kohler A."/>
            <person name="Barry K."/>
            <person name="LaButti K."/>
            <person name="Morin E."/>
            <person name="Salamov A."/>
            <person name="Lipzen A."/>
            <person name="Mereny Z."/>
            <person name="Hegedus B."/>
            <person name="Baldrian P."/>
            <person name="Stursova M."/>
            <person name="Weitz H."/>
            <person name="Taylor A."/>
            <person name="Grigoriev I.V."/>
            <person name="Nagy L.G."/>
            <person name="Martin F."/>
            <person name="Kauserud H."/>
        </authorList>
    </citation>
    <scope>NUCLEOTIDE SEQUENCE</scope>
    <source>
        <strain evidence="1">CBHHK200</strain>
    </source>
</reference>
<name>A0AAD6WSB7_9AGAR</name>